<evidence type="ECO:0000259" key="10">
    <source>
        <dbReference type="PROSITE" id="PS50968"/>
    </source>
</evidence>
<name>A0A7Z0EEP0_9MICO</name>
<dbReference type="InterPro" id="IPR000089">
    <property type="entry name" value="Biotin_lipoyl"/>
</dbReference>
<evidence type="ECO:0000259" key="12">
    <source>
        <dbReference type="PROSITE" id="PS50979"/>
    </source>
</evidence>
<feature type="domain" description="Biotin carboxylation" evidence="12">
    <location>
        <begin position="3"/>
        <end position="446"/>
    </location>
</feature>
<evidence type="ECO:0000256" key="3">
    <source>
        <dbReference type="ARBA" id="ARBA00022598"/>
    </source>
</evidence>
<dbReference type="Pfam" id="PF02785">
    <property type="entry name" value="Biotin_carb_C"/>
    <property type="match status" value="1"/>
</dbReference>
<dbReference type="Pfam" id="PF02786">
    <property type="entry name" value="CPSase_L_D2"/>
    <property type="match status" value="1"/>
</dbReference>
<reference evidence="13 14" key="1">
    <citation type="submission" date="2020-07" db="EMBL/GenBank/DDBJ databases">
        <title>Sequencing the genomes of 1000 actinobacteria strains.</title>
        <authorList>
            <person name="Klenk H.-P."/>
        </authorList>
    </citation>
    <scope>NUCLEOTIDE SEQUENCE [LARGE SCALE GENOMIC DNA]</scope>
    <source>
        <strain evidence="13 14">LI1</strain>
    </source>
</reference>
<dbReference type="SUPFAM" id="SSF51246">
    <property type="entry name" value="Rudiment single hybrid motif"/>
    <property type="match status" value="1"/>
</dbReference>
<gene>
    <name evidence="13" type="ORF">HNR05_002074</name>
</gene>
<dbReference type="PROSITE" id="PS00867">
    <property type="entry name" value="CPSASE_2"/>
    <property type="match status" value="1"/>
</dbReference>
<dbReference type="InterPro" id="IPR016185">
    <property type="entry name" value="PreATP-grasp_dom_sf"/>
</dbReference>
<dbReference type="GO" id="GO:0046872">
    <property type="term" value="F:metal ion binding"/>
    <property type="evidence" value="ECO:0007669"/>
    <property type="project" value="InterPro"/>
</dbReference>
<dbReference type="InterPro" id="IPR001882">
    <property type="entry name" value="Biotin_BS"/>
</dbReference>
<organism evidence="13 14">
    <name type="scientific">Glaciibacter psychrotolerans</name>
    <dbReference type="NCBI Taxonomy" id="670054"/>
    <lineage>
        <taxon>Bacteria</taxon>
        <taxon>Bacillati</taxon>
        <taxon>Actinomycetota</taxon>
        <taxon>Actinomycetes</taxon>
        <taxon>Micrococcales</taxon>
        <taxon>Microbacteriaceae</taxon>
        <taxon>Glaciibacter</taxon>
    </lineage>
</organism>
<dbReference type="InterPro" id="IPR013815">
    <property type="entry name" value="ATP_grasp_subdomain_1"/>
</dbReference>
<keyword evidence="3 13" id="KW-0436">Ligase</keyword>
<dbReference type="FunFam" id="3.40.50.20:FF:000010">
    <property type="entry name" value="Propionyl-CoA carboxylase subunit alpha"/>
    <property type="match status" value="1"/>
</dbReference>
<evidence type="ECO:0000256" key="2">
    <source>
        <dbReference type="ARBA" id="ARBA00013263"/>
    </source>
</evidence>
<dbReference type="Gene3D" id="3.30.1490.20">
    <property type="entry name" value="ATP-grasp fold, A domain"/>
    <property type="match status" value="1"/>
</dbReference>
<dbReference type="SMART" id="SM00878">
    <property type="entry name" value="Biotin_carb_C"/>
    <property type="match status" value="1"/>
</dbReference>
<evidence type="ECO:0000256" key="8">
    <source>
        <dbReference type="PROSITE-ProRule" id="PRU00409"/>
    </source>
</evidence>
<dbReference type="PROSITE" id="PS50979">
    <property type="entry name" value="BC"/>
    <property type="match status" value="1"/>
</dbReference>
<feature type="domain" description="Lipoyl-binding" evidence="10">
    <location>
        <begin position="510"/>
        <end position="588"/>
    </location>
</feature>
<dbReference type="Gene3D" id="3.40.50.20">
    <property type="match status" value="1"/>
</dbReference>
<keyword evidence="14" id="KW-1185">Reference proteome</keyword>
<dbReference type="EMBL" id="JACCFM010000001">
    <property type="protein sequence ID" value="NYJ20283.1"/>
    <property type="molecule type" value="Genomic_DNA"/>
</dbReference>
<dbReference type="InterPro" id="IPR011054">
    <property type="entry name" value="Rudment_hybrid_motif"/>
</dbReference>
<keyword evidence="5 8" id="KW-0067">ATP-binding</keyword>
<protein>
    <recommendedName>
        <fullName evidence="2">biotin carboxylase</fullName>
        <ecNumber evidence="2">6.3.4.14</ecNumber>
    </recommendedName>
</protein>
<dbReference type="Proteomes" id="UP000537260">
    <property type="component" value="Unassembled WGS sequence"/>
</dbReference>
<dbReference type="SUPFAM" id="SSF56059">
    <property type="entry name" value="Glutathione synthetase ATP-binding domain-like"/>
    <property type="match status" value="1"/>
</dbReference>
<dbReference type="GO" id="GO:0004075">
    <property type="term" value="F:biotin carboxylase activity"/>
    <property type="evidence" value="ECO:0007669"/>
    <property type="project" value="UniProtKB-EC"/>
</dbReference>
<sequence length="592" mass="63001">MSRITKVLIANRGEIAVRVIRAAQDSGILSVAVYADQDRDALHARLADEAYALDGTTGAETYLVIDKILSVARRSGADAVHPGYGFLAENADFARAVINAGLIWIGPSPEAIEQLGDKVSARHVAQKVNAPLAPGTLNPVADAAEVLDFVDIHGLPVAIKAAFGGGGRGLKVARTRDEVPELFESATREAITAFGRGECFVEKYLDSPRHVETQCLADAHGNVVVVSTRDCSLQRRHQKLVEEAPAPFLTEAQTTELYRASKAILREVNYVGAGTCEFLIGQDGTVSFLEVNTRLQVEHPVSEEITGIDLVREQFRLAAGGILDYDDPVATGHSFEFRINGEDAGRGFIPSPGPIHVFKPAGGPGVRVDSGVQAGDVISGSFDSLLAKLIVTGATREEALERSRRALDEFEVAGLPTVLPFHRKIVRDPAFAPADGAPFSVFTRWIETEFENDIEPWSGTMEDASGAEKRHSVVVEVEGRRIEVTMPTRLLPGAASQHTAGVAPRRRGSSSSVNTATGDAVKAPMQATVVKLLVSEGDVVVKGDLLLVLEAMKMEQPLTAHKDGVVGSLSAEVGATVSSGHLLLTVLDAVAA</sequence>
<dbReference type="AlphaFoldDB" id="A0A7Z0EEP0"/>
<dbReference type="CDD" id="cd06850">
    <property type="entry name" value="biotinyl_domain"/>
    <property type="match status" value="1"/>
</dbReference>
<dbReference type="PROSITE" id="PS50968">
    <property type="entry name" value="BIOTINYL_LIPOYL"/>
    <property type="match status" value="1"/>
</dbReference>
<feature type="domain" description="ATP-grasp" evidence="11">
    <location>
        <begin position="122"/>
        <end position="319"/>
    </location>
</feature>
<evidence type="ECO:0000256" key="7">
    <source>
        <dbReference type="ARBA" id="ARBA00048501"/>
    </source>
</evidence>
<evidence type="ECO:0000256" key="4">
    <source>
        <dbReference type="ARBA" id="ARBA00022741"/>
    </source>
</evidence>
<dbReference type="InterPro" id="IPR005481">
    <property type="entry name" value="BC-like_N"/>
</dbReference>
<dbReference type="Pfam" id="PF00364">
    <property type="entry name" value="Biotin_lipoyl"/>
    <property type="match status" value="1"/>
</dbReference>
<evidence type="ECO:0000313" key="14">
    <source>
        <dbReference type="Proteomes" id="UP000537260"/>
    </source>
</evidence>
<dbReference type="SUPFAM" id="SSF51230">
    <property type="entry name" value="Single hybrid motif"/>
    <property type="match status" value="1"/>
</dbReference>
<proteinExistence type="predicted"/>
<dbReference type="PANTHER" id="PTHR18866:SF33">
    <property type="entry name" value="METHYLCROTONOYL-COA CARBOXYLASE SUBUNIT ALPHA, MITOCHONDRIAL-RELATED"/>
    <property type="match status" value="1"/>
</dbReference>
<accession>A0A7Z0EEP0</accession>
<dbReference type="InterPro" id="IPR050856">
    <property type="entry name" value="Biotin_carboxylase_complex"/>
</dbReference>
<feature type="region of interest" description="Disordered" evidence="9">
    <location>
        <begin position="493"/>
        <end position="516"/>
    </location>
</feature>
<evidence type="ECO:0000313" key="13">
    <source>
        <dbReference type="EMBL" id="NYJ20283.1"/>
    </source>
</evidence>
<dbReference type="InterPro" id="IPR011761">
    <property type="entry name" value="ATP-grasp"/>
</dbReference>
<dbReference type="InterPro" id="IPR011053">
    <property type="entry name" value="Single_hybrid_motif"/>
</dbReference>
<dbReference type="InterPro" id="IPR005482">
    <property type="entry name" value="Biotin_COase_C"/>
</dbReference>
<dbReference type="Gene3D" id="3.30.470.20">
    <property type="entry name" value="ATP-grasp fold, B domain"/>
    <property type="match status" value="1"/>
</dbReference>
<evidence type="ECO:0000259" key="11">
    <source>
        <dbReference type="PROSITE" id="PS50975"/>
    </source>
</evidence>
<dbReference type="FunFam" id="2.40.50.100:FF:000003">
    <property type="entry name" value="Acetyl-CoA carboxylase biotin carboxyl carrier protein"/>
    <property type="match status" value="1"/>
</dbReference>
<dbReference type="SUPFAM" id="SSF52440">
    <property type="entry name" value="PreATP-grasp domain"/>
    <property type="match status" value="1"/>
</dbReference>
<dbReference type="Gene3D" id="2.40.50.100">
    <property type="match status" value="1"/>
</dbReference>
<dbReference type="Pfam" id="PF00289">
    <property type="entry name" value="Biotin_carb_N"/>
    <property type="match status" value="1"/>
</dbReference>
<dbReference type="EC" id="6.3.4.14" evidence="2"/>
<comment type="caution">
    <text evidence="13">The sequence shown here is derived from an EMBL/GenBank/DDBJ whole genome shotgun (WGS) entry which is preliminary data.</text>
</comment>
<evidence type="ECO:0000256" key="6">
    <source>
        <dbReference type="ARBA" id="ARBA00023267"/>
    </source>
</evidence>
<dbReference type="GO" id="GO:0005524">
    <property type="term" value="F:ATP binding"/>
    <property type="evidence" value="ECO:0007669"/>
    <property type="project" value="UniProtKB-UniRule"/>
</dbReference>
<dbReference type="RefSeq" id="WP_179578912.1">
    <property type="nucleotide sequence ID" value="NZ_JACCFM010000001.1"/>
</dbReference>
<keyword evidence="6" id="KW-0092">Biotin</keyword>
<dbReference type="PANTHER" id="PTHR18866">
    <property type="entry name" value="CARBOXYLASE:PYRUVATE/ACETYL-COA/PROPIONYL-COA CARBOXYLASE"/>
    <property type="match status" value="1"/>
</dbReference>
<dbReference type="InterPro" id="IPR011764">
    <property type="entry name" value="Biotin_carboxylation_dom"/>
</dbReference>
<dbReference type="InterPro" id="IPR005479">
    <property type="entry name" value="CPAse_ATP-bd"/>
</dbReference>
<dbReference type="PROSITE" id="PS00188">
    <property type="entry name" value="BIOTIN"/>
    <property type="match status" value="1"/>
</dbReference>
<dbReference type="PROSITE" id="PS50975">
    <property type="entry name" value="ATP_GRASP"/>
    <property type="match status" value="1"/>
</dbReference>
<keyword evidence="4 8" id="KW-0547">Nucleotide-binding</keyword>
<evidence type="ECO:0000256" key="9">
    <source>
        <dbReference type="SAM" id="MobiDB-lite"/>
    </source>
</evidence>
<comment type="cofactor">
    <cofactor evidence="1">
        <name>biotin</name>
        <dbReference type="ChEBI" id="CHEBI:57586"/>
    </cofactor>
</comment>
<comment type="catalytic activity">
    <reaction evidence="7">
        <text>N(6)-biotinyl-L-lysyl-[protein] + hydrogencarbonate + ATP = N(6)-carboxybiotinyl-L-lysyl-[protein] + ADP + phosphate + H(+)</text>
        <dbReference type="Rhea" id="RHEA:13501"/>
        <dbReference type="Rhea" id="RHEA-COMP:10505"/>
        <dbReference type="Rhea" id="RHEA-COMP:10506"/>
        <dbReference type="ChEBI" id="CHEBI:15378"/>
        <dbReference type="ChEBI" id="CHEBI:17544"/>
        <dbReference type="ChEBI" id="CHEBI:30616"/>
        <dbReference type="ChEBI" id="CHEBI:43474"/>
        <dbReference type="ChEBI" id="CHEBI:83144"/>
        <dbReference type="ChEBI" id="CHEBI:83145"/>
        <dbReference type="ChEBI" id="CHEBI:456216"/>
        <dbReference type="EC" id="6.3.4.14"/>
    </reaction>
    <physiologicalReaction direction="left-to-right" evidence="7">
        <dbReference type="Rhea" id="RHEA:13502"/>
    </physiologicalReaction>
</comment>
<evidence type="ECO:0000256" key="5">
    <source>
        <dbReference type="ARBA" id="ARBA00022840"/>
    </source>
</evidence>
<evidence type="ECO:0000256" key="1">
    <source>
        <dbReference type="ARBA" id="ARBA00001953"/>
    </source>
</evidence>